<organism evidence="1 2">
    <name type="scientific">Trifolium medium</name>
    <dbReference type="NCBI Taxonomy" id="97028"/>
    <lineage>
        <taxon>Eukaryota</taxon>
        <taxon>Viridiplantae</taxon>
        <taxon>Streptophyta</taxon>
        <taxon>Embryophyta</taxon>
        <taxon>Tracheophyta</taxon>
        <taxon>Spermatophyta</taxon>
        <taxon>Magnoliopsida</taxon>
        <taxon>eudicotyledons</taxon>
        <taxon>Gunneridae</taxon>
        <taxon>Pentapetalae</taxon>
        <taxon>rosids</taxon>
        <taxon>fabids</taxon>
        <taxon>Fabales</taxon>
        <taxon>Fabaceae</taxon>
        <taxon>Papilionoideae</taxon>
        <taxon>50 kb inversion clade</taxon>
        <taxon>NPAAA clade</taxon>
        <taxon>Hologalegina</taxon>
        <taxon>IRL clade</taxon>
        <taxon>Trifolieae</taxon>
        <taxon>Trifolium</taxon>
    </lineage>
</organism>
<proteinExistence type="predicted"/>
<feature type="non-terminal residue" evidence="1">
    <location>
        <position position="1"/>
    </location>
</feature>
<dbReference type="AlphaFoldDB" id="A0A392RZZ0"/>
<sequence>KDREAWKRECEKLTREPLKNAHDAIRLSCNYLNGVNEIVECKEKDGQILEPVSCKFFGGRDLTGTYANAFAQPQSFNLKTEQGWKFVRKERFNISGYVSSMFA</sequence>
<evidence type="ECO:0000313" key="2">
    <source>
        <dbReference type="Proteomes" id="UP000265520"/>
    </source>
</evidence>
<protein>
    <submittedName>
        <fullName evidence="1">Uncharacterized protein</fullName>
    </submittedName>
</protein>
<keyword evidence="2" id="KW-1185">Reference proteome</keyword>
<evidence type="ECO:0000313" key="1">
    <source>
        <dbReference type="EMBL" id="MCI41644.1"/>
    </source>
</evidence>
<reference evidence="1 2" key="1">
    <citation type="journal article" date="2018" name="Front. Plant Sci.">
        <title>Red Clover (Trifolium pratense) and Zigzag Clover (T. medium) - A Picture of Genomic Similarities and Differences.</title>
        <authorList>
            <person name="Dluhosova J."/>
            <person name="Istvanek J."/>
            <person name="Nedelnik J."/>
            <person name="Repkova J."/>
        </authorList>
    </citation>
    <scope>NUCLEOTIDE SEQUENCE [LARGE SCALE GENOMIC DNA]</scope>
    <source>
        <strain evidence="2">cv. 10/8</strain>
        <tissue evidence="1">Leaf</tissue>
    </source>
</reference>
<accession>A0A392RZZ0</accession>
<dbReference type="Proteomes" id="UP000265520">
    <property type="component" value="Unassembled WGS sequence"/>
</dbReference>
<dbReference type="EMBL" id="LXQA010294587">
    <property type="protein sequence ID" value="MCI41644.1"/>
    <property type="molecule type" value="Genomic_DNA"/>
</dbReference>
<name>A0A392RZZ0_9FABA</name>
<comment type="caution">
    <text evidence="1">The sequence shown here is derived from an EMBL/GenBank/DDBJ whole genome shotgun (WGS) entry which is preliminary data.</text>
</comment>